<evidence type="ECO:0000313" key="1">
    <source>
        <dbReference type="EMBL" id="OJJ35706.1"/>
    </source>
</evidence>
<dbReference type="VEuPathDB" id="FungiDB:ASPWEDRAFT_40942"/>
<dbReference type="RefSeq" id="XP_040689382.1">
    <property type="nucleotide sequence ID" value="XM_040835430.1"/>
</dbReference>
<dbReference type="Proteomes" id="UP000184383">
    <property type="component" value="Unassembled WGS sequence"/>
</dbReference>
<dbReference type="OrthoDB" id="4509754at2759"/>
<accession>A0A1L9RL88</accession>
<dbReference type="STRING" id="1073089.A0A1L9RL88"/>
<gene>
    <name evidence="1" type="ORF">ASPWEDRAFT_40942</name>
</gene>
<organism evidence="1 2">
    <name type="scientific">Aspergillus wentii DTO 134E9</name>
    <dbReference type="NCBI Taxonomy" id="1073089"/>
    <lineage>
        <taxon>Eukaryota</taxon>
        <taxon>Fungi</taxon>
        <taxon>Dikarya</taxon>
        <taxon>Ascomycota</taxon>
        <taxon>Pezizomycotina</taxon>
        <taxon>Eurotiomycetes</taxon>
        <taxon>Eurotiomycetidae</taxon>
        <taxon>Eurotiales</taxon>
        <taxon>Aspergillaceae</taxon>
        <taxon>Aspergillus</taxon>
        <taxon>Aspergillus subgen. Cremei</taxon>
    </lineage>
</organism>
<dbReference type="GeneID" id="63751278"/>
<evidence type="ECO:0000313" key="2">
    <source>
        <dbReference type="Proteomes" id="UP000184383"/>
    </source>
</evidence>
<dbReference type="AlphaFoldDB" id="A0A1L9RL88"/>
<proteinExistence type="predicted"/>
<reference evidence="2" key="1">
    <citation type="journal article" date="2017" name="Genome Biol.">
        <title>Comparative genomics reveals high biological diversity and specific adaptations in the industrially and medically important fungal genus Aspergillus.</title>
        <authorList>
            <person name="de Vries R.P."/>
            <person name="Riley R."/>
            <person name="Wiebenga A."/>
            <person name="Aguilar-Osorio G."/>
            <person name="Amillis S."/>
            <person name="Uchima C.A."/>
            <person name="Anderluh G."/>
            <person name="Asadollahi M."/>
            <person name="Askin M."/>
            <person name="Barry K."/>
            <person name="Battaglia E."/>
            <person name="Bayram O."/>
            <person name="Benocci T."/>
            <person name="Braus-Stromeyer S.A."/>
            <person name="Caldana C."/>
            <person name="Canovas D."/>
            <person name="Cerqueira G.C."/>
            <person name="Chen F."/>
            <person name="Chen W."/>
            <person name="Choi C."/>
            <person name="Clum A."/>
            <person name="Dos Santos R.A."/>
            <person name="Damasio A.R."/>
            <person name="Diallinas G."/>
            <person name="Emri T."/>
            <person name="Fekete E."/>
            <person name="Flipphi M."/>
            <person name="Freyberg S."/>
            <person name="Gallo A."/>
            <person name="Gournas C."/>
            <person name="Habgood R."/>
            <person name="Hainaut M."/>
            <person name="Harispe M.L."/>
            <person name="Henrissat B."/>
            <person name="Hilden K.S."/>
            <person name="Hope R."/>
            <person name="Hossain A."/>
            <person name="Karabika E."/>
            <person name="Karaffa L."/>
            <person name="Karanyi Z."/>
            <person name="Krasevec N."/>
            <person name="Kuo A."/>
            <person name="Kusch H."/>
            <person name="LaButti K."/>
            <person name="Lagendijk E.L."/>
            <person name="Lapidus A."/>
            <person name="Levasseur A."/>
            <person name="Lindquist E."/>
            <person name="Lipzen A."/>
            <person name="Logrieco A.F."/>
            <person name="MacCabe A."/>
            <person name="Maekelae M.R."/>
            <person name="Malavazi I."/>
            <person name="Melin P."/>
            <person name="Meyer V."/>
            <person name="Mielnichuk N."/>
            <person name="Miskei M."/>
            <person name="Molnar A.P."/>
            <person name="Mule G."/>
            <person name="Ngan C.Y."/>
            <person name="Orejas M."/>
            <person name="Orosz E."/>
            <person name="Ouedraogo J.P."/>
            <person name="Overkamp K.M."/>
            <person name="Park H.-S."/>
            <person name="Perrone G."/>
            <person name="Piumi F."/>
            <person name="Punt P.J."/>
            <person name="Ram A.F."/>
            <person name="Ramon A."/>
            <person name="Rauscher S."/>
            <person name="Record E."/>
            <person name="Riano-Pachon D.M."/>
            <person name="Robert V."/>
            <person name="Roehrig J."/>
            <person name="Ruller R."/>
            <person name="Salamov A."/>
            <person name="Salih N.S."/>
            <person name="Samson R.A."/>
            <person name="Sandor E."/>
            <person name="Sanguinetti M."/>
            <person name="Schuetze T."/>
            <person name="Sepcic K."/>
            <person name="Shelest E."/>
            <person name="Sherlock G."/>
            <person name="Sophianopoulou V."/>
            <person name="Squina F.M."/>
            <person name="Sun H."/>
            <person name="Susca A."/>
            <person name="Todd R.B."/>
            <person name="Tsang A."/>
            <person name="Unkles S.E."/>
            <person name="van de Wiele N."/>
            <person name="van Rossen-Uffink D."/>
            <person name="Oliveira J.V."/>
            <person name="Vesth T.C."/>
            <person name="Visser J."/>
            <person name="Yu J.-H."/>
            <person name="Zhou M."/>
            <person name="Andersen M.R."/>
            <person name="Archer D.B."/>
            <person name="Baker S.E."/>
            <person name="Benoit I."/>
            <person name="Brakhage A.A."/>
            <person name="Braus G.H."/>
            <person name="Fischer R."/>
            <person name="Frisvad J.C."/>
            <person name="Goldman G.H."/>
            <person name="Houbraken J."/>
            <person name="Oakley B."/>
            <person name="Pocsi I."/>
            <person name="Scazzocchio C."/>
            <person name="Seiboth B."/>
            <person name="vanKuyk P.A."/>
            <person name="Wortman J."/>
            <person name="Dyer P.S."/>
            <person name="Grigoriev I.V."/>
        </authorList>
    </citation>
    <scope>NUCLEOTIDE SEQUENCE [LARGE SCALE GENOMIC DNA]</scope>
    <source>
        <strain evidence="2">DTO 134E9</strain>
    </source>
</reference>
<sequence length="172" mass="19787">MDSRLYRFLSIFTFKSNPSPSPAPSTKLTKRSLAKRKKVCFGPVVEMPEGFLSEQPTLRTINLSPAEACKPIIKPPTALDLEMFHKNLWAMVSQADQRINLNYQYYLSHGEDELLSELMMEEEQLMYSAAKQRVRQDGSSVNIELNLHVKKVSKAKKIRGTLKRSSKRSRRR</sequence>
<protein>
    <submittedName>
        <fullName evidence="1">Uncharacterized protein</fullName>
    </submittedName>
</protein>
<dbReference type="EMBL" id="KV878212">
    <property type="protein sequence ID" value="OJJ35706.1"/>
    <property type="molecule type" value="Genomic_DNA"/>
</dbReference>
<keyword evidence="2" id="KW-1185">Reference proteome</keyword>
<name>A0A1L9RL88_ASPWE</name>